<comment type="caution">
    <text evidence="2">The sequence shown here is derived from an EMBL/GenBank/DDBJ whole genome shotgun (WGS) entry which is preliminary data.</text>
</comment>
<evidence type="ECO:0008006" key="4">
    <source>
        <dbReference type="Google" id="ProtNLM"/>
    </source>
</evidence>
<proteinExistence type="predicted"/>
<accession>F3PWR5</accession>
<dbReference type="HOGENOM" id="CLU_985731_0_0_10"/>
<dbReference type="Proteomes" id="UP000003416">
    <property type="component" value="Unassembled WGS sequence"/>
</dbReference>
<dbReference type="GeneID" id="86050606"/>
<evidence type="ECO:0000313" key="2">
    <source>
        <dbReference type="EMBL" id="EGF51994.1"/>
    </source>
</evidence>
<feature type="signal peptide" evidence="1">
    <location>
        <begin position="1"/>
        <end position="21"/>
    </location>
</feature>
<organism evidence="2 3">
    <name type="scientific">Bacteroides fluxus YIT 12057</name>
    <dbReference type="NCBI Taxonomy" id="763034"/>
    <lineage>
        <taxon>Bacteria</taxon>
        <taxon>Pseudomonadati</taxon>
        <taxon>Bacteroidota</taxon>
        <taxon>Bacteroidia</taxon>
        <taxon>Bacteroidales</taxon>
        <taxon>Bacteroidaceae</taxon>
        <taxon>Bacteroides</taxon>
    </lineage>
</organism>
<sequence length="282" mass="31692">MKKQRFFLLGVLLLLCGLCHAQDVKVTAFQRMDRDLMARTQERLDLNDDPCAIVRISVADVKEYTFEGNIIGDVIYKTGEAIVYMTQGSRNITIKSDKFGSLRYEFTQKLEKQVVYKMTLKFIESDANRLRTLLTPVVGVGSDLSYGLMIGVVKKTGWYLKAKYDFKSLSTDTECDKGGNSPDGEAFWFTGEKKSSRLAITTGMMLRLAKPFYLYGGAGWGYRKLAWETADKLWAECNDLSYSGVEVDLGCVLRAKSVAFTAGIQSNSFKYWEATVGIGIMF</sequence>
<dbReference type="eggNOG" id="ENOG50346WC">
    <property type="taxonomic scope" value="Bacteria"/>
</dbReference>
<dbReference type="AlphaFoldDB" id="F3PWR5"/>
<evidence type="ECO:0000256" key="1">
    <source>
        <dbReference type="SAM" id="SignalP"/>
    </source>
</evidence>
<keyword evidence="1" id="KW-0732">Signal</keyword>
<gene>
    <name evidence="2" type="ORF">HMPREF9446_03202</name>
</gene>
<evidence type="ECO:0000313" key="3">
    <source>
        <dbReference type="Proteomes" id="UP000003416"/>
    </source>
</evidence>
<keyword evidence="3" id="KW-1185">Reference proteome</keyword>
<feature type="chain" id="PRO_5003300371" description="Outer membrane protein beta-barrel domain-containing protein" evidence="1">
    <location>
        <begin position="22"/>
        <end position="282"/>
    </location>
</feature>
<dbReference type="RefSeq" id="WP_009126422.1">
    <property type="nucleotide sequence ID" value="NZ_GL882689.1"/>
</dbReference>
<protein>
    <recommendedName>
        <fullName evidence="4">Outer membrane protein beta-barrel domain-containing protein</fullName>
    </recommendedName>
</protein>
<name>F3PWR5_9BACE</name>
<reference evidence="2 3" key="1">
    <citation type="submission" date="2011-02" db="EMBL/GenBank/DDBJ databases">
        <authorList>
            <person name="Weinstock G."/>
            <person name="Sodergren E."/>
            <person name="Clifton S."/>
            <person name="Fulton L."/>
            <person name="Fulton B."/>
            <person name="Courtney L."/>
            <person name="Fronick C."/>
            <person name="Harrison M."/>
            <person name="Strong C."/>
            <person name="Farmer C."/>
            <person name="Delahaunty K."/>
            <person name="Markovic C."/>
            <person name="Hall O."/>
            <person name="Minx P."/>
            <person name="Tomlinson C."/>
            <person name="Mitreva M."/>
            <person name="Hou S."/>
            <person name="Chen J."/>
            <person name="Wollam A."/>
            <person name="Pepin K.H."/>
            <person name="Johnson M."/>
            <person name="Bhonagiri V."/>
            <person name="Zhang X."/>
            <person name="Suruliraj S."/>
            <person name="Warren W."/>
            <person name="Chinwalla A."/>
            <person name="Mardis E.R."/>
            <person name="Wilson R.K."/>
        </authorList>
    </citation>
    <scope>NUCLEOTIDE SEQUENCE [LARGE SCALE GENOMIC DNA]</scope>
    <source>
        <strain evidence="2 3">YIT 12057</strain>
    </source>
</reference>
<dbReference type="STRING" id="763034.HMPREF9446_03202"/>
<dbReference type="EMBL" id="AFBN01000096">
    <property type="protein sequence ID" value="EGF51994.1"/>
    <property type="molecule type" value="Genomic_DNA"/>
</dbReference>